<dbReference type="InterPro" id="IPR051156">
    <property type="entry name" value="Mito/Outer_Membr_Metalloprot"/>
</dbReference>
<evidence type="ECO:0000256" key="5">
    <source>
        <dbReference type="ARBA" id="ARBA00022833"/>
    </source>
</evidence>
<dbReference type="Proteomes" id="UP000076335">
    <property type="component" value="Unassembled WGS sequence"/>
</dbReference>
<proteinExistence type="predicted"/>
<keyword evidence="3" id="KW-0479">Metal-binding</keyword>
<gene>
    <name evidence="9" type="ORF">AUP42_09680</name>
</gene>
<feature type="signal peptide" evidence="7">
    <location>
        <begin position="1"/>
        <end position="26"/>
    </location>
</feature>
<evidence type="ECO:0000256" key="6">
    <source>
        <dbReference type="ARBA" id="ARBA00023049"/>
    </source>
</evidence>
<dbReference type="OrthoDB" id="9810445at2"/>
<evidence type="ECO:0000313" key="9">
    <source>
        <dbReference type="EMBL" id="KZB69147.1"/>
    </source>
</evidence>
<evidence type="ECO:0000256" key="1">
    <source>
        <dbReference type="ARBA" id="ARBA00001947"/>
    </source>
</evidence>
<evidence type="ECO:0000256" key="2">
    <source>
        <dbReference type="ARBA" id="ARBA00022670"/>
    </source>
</evidence>
<dbReference type="Gene3D" id="3.30.2010.10">
    <property type="entry name" value="Metalloproteases ('zincins'), catalytic domain"/>
    <property type="match status" value="1"/>
</dbReference>
<feature type="chain" id="PRO_5007597090" evidence="7">
    <location>
        <begin position="27"/>
        <end position="493"/>
    </location>
</feature>
<dbReference type="EMBL" id="LPVY01000002">
    <property type="protein sequence ID" value="KZB69147.1"/>
    <property type="molecule type" value="Genomic_DNA"/>
</dbReference>
<dbReference type="AlphaFoldDB" id="A0A154LB86"/>
<accession>A0A154LB86</accession>
<evidence type="ECO:0000256" key="3">
    <source>
        <dbReference type="ARBA" id="ARBA00022723"/>
    </source>
</evidence>
<evidence type="ECO:0000256" key="4">
    <source>
        <dbReference type="ARBA" id="ARBA00022801"/>
    </source>
</evidence>
<dbReference type="PROSITE" id="PS51257">
    <property type="entry name" value="PROKAR_LIPOPROTEIN"/>
    <property type="match status" value="1"/>
</dbReference>
<dbReference type="Pfam" id="PF01435">
    <property type="entry name" value="Peptidase_M48"/>
    <property type="match status" value="1"/>
</dbReference>
<reference evidence="9 10" key="1">
    <citation type="submission" date="2015-12" db="EMBL/GenBank/DDBJ databases">
        <title>Genome sequence of Thalassospira lucentensis MCCC 1A02072.</title>
        <authorList>
            <person name="Lu L."/>
            <person name="Lai Q."/>
            <person name="Shao Z."/>
            <person name="Qian P."/>
        </authorList>
    </citation>
    <scope>NUCLEOTIDE SEQUENCE [LARGE SCALE GENOMIC DNA]</scope>
    <source>
        <strain evidence="9 10">MCCC 1A02072</strain>
    </source>
</reference>
<dbReference type="GO" id="GO:0016020">
    <property type="term" value="C:membrane"/>
    <property type="evidence" value="ECO:0007669"/>
    <property type="project" value="TreeGrafter"/>
</dbReference>
<dbReference type="InterPro" id="IPR001915">
    <property type="entry name" value="Peptidase_M48"/>
</dbReference>
<keyword evidence="5" id="KW-0862">Zinc</keyword>
<dbReference type="GO" id="GO:0051603">
    <property type="term" value="P:proteolysis involved in protein catabolic process"/>
    <property type="evidence" value="ECO:0007669"/>
    <property type="project" value="TreeGrafter"/>
</dbReference>
<dbReference type="GO" id="GO:0004222">
    <property type="term" value="F:metalloendopeptidase activity"/>
    <property type="evidence" value="ECO:0007669"/>
    <property type="project" value="InterPro"/>
</dbReference>
<dbReference type="CDD" id="cd07333">
    <property type="entry name" value="M48C_bepA_like"/>
    <property type="match status" value="1"/>
</dbReference>
<dbReference type="GO" id="GO:0046872">
    <property type="term" value="F:metal ion binding"/>
    <property type="evidence" value="ECO:0007669"/>
    <property type="project" value="UniProtKB-KW"/>
</dbReference>
<dbReference type="PANTHER" id="PTHR22726:SF1">
    <property type="entry name" value="METALLOENDOPEPTIDASE OMA1, MITOCHONDRIAL"/>
    <property type="match status" value="1"/>
</dbReference>
<keyword evidence="7" id="KW-0732">Signal</keyword>
<sequence length="493" mass="53512">MSWLFHRKTRRLATAIGALGLIAALAGCSTNRATGEDSFTAFMSPEQEKQVGAEEHPKIVREFGGDYDEKDLQSYVTEIGNKLVAVSEAPDEKFTFTVLDSQVINAFALPGGYVYITRGLAGLASNEAELAGVLAHEIGHVVARHSAQRYSRGVLTQILAGGLSAALGSGAGDIVGAGANAYLKSFSREHEFEADMLGVRYITRAGYDPEGMASFLKKLRAHSRLQAKLAGRSPDEIDQFDFMATHPRTLDRIEQAHKAANVTPVANPEVGSVRYMRAIDGIIYGDGPDNGYVRGTAFIHVPLDFRFDVPDGFSMINQPDAVIAQDDGGAQIVFEGAPKAKGVGLDQYLARGFSSKIAITNIENIDINGQEAATGYADVNLNSGGKARLRVVVIRHGENAYQFLFITPLNKVDDYNVALRRTTYSFRPLTREEQQKFHPLRIKVRAVNPEYDLSTFVGQMAVSREPSETFAVLNGLAPGQPPATNSMVKVVID</sequence>
<organism evidence="9 10">
    <name type="scientific">Thalassospira lucentensis</name>
    <dbReference type="NCBI Taxonomy" id="168935"/>
    <lineage>
        <taxon>Bacteria</taxon>
        <taxon>Pseudomonadati</taxon>
        <taxon>Pseudomonadota</taxon>
        <taxon>Alphaproteobacteria</taxon>
        <taxon>Rhodospirillales</taxon>
        <taxon>Thalassospiraceae</taxon>
        <taxon>Thalassospira</taxon>
    </lineage>
</organism>
<feature type="domain" description="Peptidase M48" evidence="8">
    <location>
        <begin position="73"/>
        <end position="258"/>
    </location>
</feature>
<keyword evidence="4" id="KW-0378">Hydrolase</keyword>
<protein>
    <submittedName>
        <fullName evidence="9">Peptidase</fullName>
    </submittedName>
</protein>
<keyword evidence="6" id="KW-0482">Metalloprotease</keyword>
<evidence type="ECO:0000313" key="10">
    <source>
        <dbReference type="Proteomes" id="UP000076335"/>
    </source>
</evidence>
<dbReference type="PANTHER" id="PTHR22726">
    <property type="entry name" value="METALLOENDOPEPTIDASE OMA1"/>
    <property type="match status" value="1"/>
</dbReference>
<evidence type="ECO:0000259" key="8">
    <source>
        <dbReference type="Pfam" id="PF01435"/>
    </source>
</evidence>
<keyword evidence="2" id="KW-0645">Protease</keyword>
<comment type="caution">
    <text evidence="9">The sequence shown here is derived from an EMBL/GenBank/DDBJ whole genome shotgun (WGS) entry which is preliminary data.</text>
</comment>
<name>A0A154LB86_9PROT</name>
<dbReference type="RefSeq" id="WP_062948222.1">
    <property type="nucleotide sequence ID" value="NZ_LPVY01000002.1"/>
</dbReference>
<comment type="cofactor">
    <cofactor evidence="1">
        <name>Zn(2+)</name>
        <dbReference type="ChEBI" id="CHEBI:29105"/>
    </cofactor>
</comment>
<evidence type="ECO:0000256" key="7">
    <source>
        <dbReference type="SAM" id="SignalP"/>
    </source>
</evidence>